<feature type="domain" description="Acyltransferase 3" evidence="2">
    <location>
        <begin position="9"/>
        <end position="349"/>
    </location>
</feature>
<protein>
    <submittedName>
        <fullName evidence="3">Peptidoglycan/LPS O-acetylase OafA/YrhL</fullName>
    </submittedName>
</protein>
<dbReference type="AlphaFoldDB" id="A0A852VF64"/>
<dbReference type="PANTHER" id="PTHR23028:SF53">
    <property type="entry name" value="ACYL_TRANSF_3 DOMAIN-CONTAINING PROTEIN"/>
    <property type="match status" value="1"/>
</dbReference>
<proteinExistence type="predicted"/>
<sequence>MLKKRPHIPALDGLRGMAVLIVFLFHYGGGTHSSLLPMRVFGYLNKGGWAGVTLFFVLSGFLITGILWDSRGKPHWWRNFVMRRTLRIFPLYYASIVLVVLAAAFKGTLYPTLRLIWIPVFFLQNMPHLNGLVDKIPSPLGLFHFWSLAVEEQFYLLWPAVLFLQRSRSRARTLCLGVFLFACIFRLLIWHLAPNPSQFSEFLLTRAGELAAGGWLALAYRGPEWSRVKAAAPYAALAGLAGFLISGVLNGTFELIGFWLAVTGLPCITVCAAALLVLAMEPGLVQRCAEAAWLRWLGGISYGVYVFHMLFLGIFIAIEQKIFGSRSQFVTSAALLLIAAAGSVCTAWLSFHFFETPFLNLKNRFSNRSVETASKISI</sequence>
<reference evidence="3 4" key="1">
    <citation type="submission" date="2020-07" db="EMBL/GenBank/DDBJ databases">
        <title>Genomic Encyclopedia of Type Strains, Phase IV (KMG-V): Genome sequencing to study the core and pangenomes of soil and plant-associated prokaryotes.</title>
        <authorList>
            <person name="Whitman W."/>
        </authorList>
    </citation>
    <scope>NUCLEOTIDE SEQUENCE [LARGE SCALE GENOMIC DNA]</scope>
    <source>
        <strain evidence="3 4">M8UP22</strain>
    </source>
</reference>
<feature type="transmembrane region" description="Helical" evidence="1">
    <location>
        <begin position="330"/>
        <end position="354"/>
    </location>
</feature>
<dbReference type="Pfam" id="PF01757">
    <property type="entry name" value="Acyl_transf_3"/>
    <property type="match status" value="1"/>
</dbReference>
<organism evidence="3 4">
    <name type="scientific">Tunturiibacter lichenicola</name>
    <dbReference type="NCBI Taxonomy" id="2051959"/>
    <lineage>
        <taxon>Bacteria</taxon>
        <taxon>Pseudomonadati</taxon>
        <taxon>Acidobacteriota</taxon>
        <taxon>Terriglobia</taxon>
        <taxon>Terriglobales</taxon>
        <taxon>Acidobacteriaceae</taxon>
        <taxon>Tunturiibacter</taxon>
    </lineage>
</organism>
<feature type="transmembrane region" description="Helical" evidence="1">
    <location>
        <begin position="12"/>
        <end position="29"/>
    </location>
</feature>
<feature type="transmembrane region" description="Helical" evidence="1">
    <location>
        <begin position="292"/>
        <end position="318"/>
    </location>
</feature>
<feature type="transmembrane region" description="Helical" evidence="1">
    <location>
        <begin position="142"/>
        <end position="162"/>
    </location>
</feature>
<feature type="transmembrane region" description="Helical" evidence="1">
    <location>
        <begin position="255"/>
        <end position="280"/>
    </location>
</feature>
<dbReference type="Proteomes" id="UP000564385">
    <property type="component" value="Unassembled WGS sequence"/>
</dbReference>
<keyword evidence="1" id="KW-0472">Membrane</keyword>
<dbReference type="GO" id="GO:0016747">
    <property type="term" value="F:acyltransferase activity, transferring groups other than amino-acyl groups"/>
    <property type="evidence" value="ECO:0007669"/>
    <property type="project" value="InterPro"/>
</dbReference>
<keyword evidence="1" id="KW-1133">Transmembrane helix</keyword>
<gene>
    <name evidence="3" type="ORF">HDF08_000299</name>
</gene>
<feature type="transmembrane region" description="Helical" evidence="1">
    <location>
        <begin position="231"/>
        <end position="249"/>
    </location>
</feature>
<evidence type="ECO:0000313" key="4">
    <source>
        <dbReference type="Proteomes" id="UP000564385"/>
    </source>
</evidence>
<dbReference type="EMBL" id="JACCCU010000001">
    <property type="protein sequence ID" value="NYF88232.1"/>
    <property type="molecule type" value="Genomic_DNA"/>
</dbReference>
<keyword evidence="1" id="KW-0812">Transmembrane</keyword>
<evidence type="ECO:0000313" key="3">
    <source>
        <dbReference type="EMBL" id="NYF88232.1"/>
    </source>
</evidence>
<dbReference type="GO" id="GO:0016020">
    <property type="term" value="C:membrane"/>
    <property type="evidence" value="ECO:0007669"/>
    <property type="project" value="TreeGrafter"/>
</dbReference>
<dbReference type="PANTHER" id="PTHR23028">
    <property type="entry name" value="ACETYLTRANSFERASE"/>
    <property type="match status" value="1"/>
</dbReference>
<dbReference type="InterPro" id="IPR050879">
    <property type="entry name" value="Acyltransferase_3"/>
</dbReference>
<feature type="transmembrane region" description="Helical" evidence="1">
    <location>
        <begin position="89"/>
        <end position="122"/>
    </location>
</feature>
<name>A0A852VF64_9BACT</name>
<comment type="caution">
    <text evidence="3">The sequence shown here is derived from an EMBL/GenBank/DDBJ whole genome shotgun (WGS) entry which is preliminary data.</text>
</comment>
<accession>A0A852VF64</accession>
<dbReference type="InterPro" id="IPR002656">
    <property type="entry name" value="Acyl_transf_3_dom"/>
</dbReference>
<dbReference type="GO" id="GO:0000271">
    <property type="term" value="P:polysaccharide biosynthetic process"/>
    <property type="evidence" value="ECO:0007669"/>
    <property type="project" value="TreeGrafter"/>
</dbReference>
<evidence type="ECO:0000256" key="1">
    <source>
        <dbReference type="SAM" id="Phobius"/>
    </source>
</evidence>
<evidence type="ECO:0000259" key="2">
    <source>
        <dbReference type="Pfam" id="PF01757"/>
    </source>
</evidence>
<feature type="transmembrane region" description="Helical" evidence="1">
    <location>
        <begin position="49"/>
        <end position="68"/>
    </location>
</feature>
<feature type="transmembrane region" description="Helical" evidence="1">
    <location>
        <begin position="174"/>
        <end position="193"/>
    </location>
</feature>